<gene>
    <name evidence="2" type="ORF">VVAX_05374</name>
</gene>
<sequence length="91" mass="10000">MLGYVVLTHDFFGHGFISVVVVSPAHRRTGVGLKLLSAAEAVCRSPKLFTSANLSNLPSQKLILKAGFQRSGVIENLDEDDPELIYVKFIR</sequence>
<dbReference type="AlphaFoldDB" id="A0A679JS76"/>
<dbReference type="EMBL" id="LR743508">
    <property type="protein sequence ID" value="CAA2109103.1"/>
    <property type="molecule type" value="Genomic_DNA"/>
</dbReference>
<evidence type="ECO:0000313" key="2">
    <source>
        <dbReference type="EMBL" id="CAA2109103.1"/>
    </source>
</evidence>
<dbReference type="InterPro" id="IPR016181">
    <property type="entry name" value="Acyl_CoA_acyltransferase"/>
</dbReference>
<dbReference type="PROSITE" id="PS51186">
    <property type="entry name" value="GNAT"/>
    <property type="match status" value="1"/>
</dbReference>
<proteinExistence type="predicted"/>
<dbReference type="GO" id="GO:0016747">
    <property type="term" value="F:acyltransferase activity, transferring groups other than amino-acyl groups"/>
    <property type="evidence" value="ECO:0007669"/>
    <property type="project" value="InterPro"/>
</dbReference>
<dbReference type="CDD" id="cd04301">
    <property type="entry name" value="NAT_SF"/>
    <property type="match status" value="1"/>
</dbReference>
<reference evidence="2" key="1">
    <citation type="submission" date="2019-12" db="EMBL/GenBank/DDBJ databases">
        <authorList>
            <person name="Cremers G."/>
        </authorList>
    </citation>
    <scope>NUCLEOTIDE SEQUENCE</scope>
    <source>
        <strain evidence="2">Vvax</strain>
    </source>
</reference>
<accession>A0A679JS76</accession>
<feature type="domain" description="N-acetyltransferase" evidence="1">
    <location>
        <begin position="1"/>
        <end position="91"/>
    </location>
</feature>
<dbReference type="Pfam" id="PF00583">
    <property type="entry name" value="Acetyltransf_1"/>
    <property type="match status" value="1"/>
</dbReference>
<evidence type="ECO:0000259" key="1">
    <source>
        <dbReference type="PROSITE" id="PS51186"/>
    </source>
</evidence>
<dbReference type="Gene3D" id="3.40.630.30">
    <property type="match status" value="1"/>
</dbReference>
<organism evidence="2">
    <name type="scientific">Variovorax paradoxus</name>
    <dbReference type="NCBI Taxonomy" id="34073"/>
    <lineage>
        <taxon>Bacteria</taxon>
        <taxon>Pseudomonadati</taxon>
        <taxon>Pseudomonadota</taxon>
        <taxon>Betaproteobacteria</taxon>
        <taxon>Burkholderiales</taxon>
        <taxon>Comamonadaceae</taxon>
        <taxon>Variovorax</taxon>
    </lineage>
</organism>
<name>A0A679JS76_VARPD</name>
<dbReference type="SUPFAM" id="SSF55729">
    <property type="entry name" value="Acyl-CoA N-acyltransferases (Nat)"/>
    <property type="match status" value="1"/>
</dbReference>
<protein>
    <recommendedName>
        <fullName evidence="1">N-acetyltransferase domain-containing protein</fullName>
    </recommendedName>
</protein>
<dbReference type="InterPro" id="IPR000182">
    <property type="entry name" value="GNAT_dom"/>
</dbReference>